<dbReference type="Proteomes" id="UP000887013">
    <property type="component" value="Unassembled WGS sequence"/>
</dbReference>
<evidence type="ECO:0000313" key="2">
    <source>
        <dbReference type="Proteomes" id="UP000887013"/>
    </source>
</evidence>
<comment type="caution">
    <text evidence="1">The sequence shown here is derived from an EMBL/GenBank/DDBJ whole genome shotgun (WGS) entry which is preliminary data.</text>
</comment>
<organism evidence="1 2">
    <name type="scientific">Nephila pilipes</name>
    <name type="common">Giant wood spider</name>
    <name type="synonym">Nephila maculata</name>
    <dbReference type="NCBI Taxonomy" id="299642"/>
    <lineage>
        <taxon>Eukaryota</taxon>
        <taxon>Metazoa</taxon>
        <taxon>Ecdysozoa</taxon>
        <taxon>Arthropoda</taxon>
        <taxon>Chelicerata</taxon>
        <taxon>Arachnida</taxon>
        <taxon>Araneae</taxon>
        <taxon>Araneomorphae</taxon>
        <taxon>Entelegynae</taxon>
        <taxon>Araneoidea</taxon>
        <taxon>Nephilidae</taxon>
        <taxon>Nephila</taxon>
    </lineage>
</organism>
<protein>
    <submittedName>
        <fullName evidence="1">Uncharacterized protein</fullName>
    </submittedName>
</protein>
<dbReference type="AlphaFoldDB" id="A0A8X6TPI5"/>
<accession>A0A8X6TPI5</accession>
<evidence type="ECO:0000313" key="1">
    <source>
        <dbReference type="EMBL" id="GFT30538.1"/>
    </source>
</evidence>
<name>A0A8X6TPI5_NEPPI</name>
<reference evidence="1" key="1">
    <citation type="submission" date="2020-08" db="EMBL/GenBank/DDBJ databases">
        <title>Multicomponent nature underlies the extraordinary mechanical properties of spider dragline silk.</title>
        <authorList>
            <person name="Kono N."/>
            <person name="Nakamura H."/>
            <person name="Mori M."/>
            <person name="Yoshida Y."/>
            <person name="Ohtoshi R."/>
            <person name="Malay A.D."/>
            <person name="Moran D.A.P."/>
            <person name="Tomita M."/>
            <person name="Numata K."/>
            <person name="Arakawa K."/>
        </authorList>
    </citation>
    <scope>NUCLEOTIDE SEQUENCE</scope>
</reference>
<gene>
    <name evidence="1" type="ORF">NPIL_684341</name>
</gene>
<keyword evidence="2" id="KW-1185">Reference proteome</keyword>
<proteinExistence type="predicted"/>
<dbReference type="EMBL" id="BMAW01107705">
    <property type="protein sequence ID" value="GFT30538.1"/>
    <property type="molecule type" value="Genomic_DNA"/>
</dbReference>
<sequence>MQGKGKKRDKILFPSSPCYEINHQSNGWIFFLNTVRETLLGCGNASARDISSVAVYAPLSRKINHLHGFAVITVYNASCESPVLAYLWERIYFVVFLLSGRGLKGRNMWTERKKYLTSDVLPNACIIRKWSSVSTALMELLSISGSYHIEWLKREYLRSFLKMIANLM</sequence>